<comment type="caution">
    <text evidence="5">The sequence shown here is derived from an EMBL/GenBank/DDBJ whole genome shotgun (WGS) entry which is preliminary data.</text>
</comment>
<dbReference type="InterPro" id="IPR011990">
    <property type="entry name" value="TPR-like_helical_dom_sf"/>
</dbReference>
<keyword evidence="6" id="KW-1185">Reference proteome</keyword>
<evidence type="ECO:0000256" key="1">
    <source>
        <dbReference type="ARBA" id="ARBA00006298"/>
    </source>
</evidence>
<sequence>MGVKLNRGDRTRHSHIQKVTPAFFRYMERQIKPIYEALDTGSNKSAIVACNKLLKKHPKNELVKTLKALALVRSQKVEESLILCDEVLAAKPTDDAVLTAMMHVLRGLGRHKDMVTMFEEAYKRQPNNEDLAAQTFFANVRILNWKAAQQIASRMHKQFHEDRYIYWIVMSVILQANEPTTEPKMRTLLYNLAHRHVTSSPTPSYVNADRFHLHLSILRELELFDEARTLLDSDIGKSICAASLSCNEIRRDIWRRQGLLEEEGTKAELRIMEQNDRNWLEFLSVLDATFSSLKGDQDPDESAKAKCSSHVAKTEELFSKLALEDGHKDRSALLALLELEKRTRSHGISNDPNRMVDLMKRYFEEIGDKACCYEDLKPYLSLEGEDAARWMSFLQSLTPSYASLASDNDLRRLINSHKLLRQNLAVDELNIAAETERASLYIRQYLEGLKLGVSLPPTELQPADDLALLAGNVFVSLWKLSSDEKYLYNAVALLEFALTKSKQSFHTRLMLVRIYRLLGAASMALEHYRAVQIKQIEYDTLSHFVLARSSTFSLAASGDLTLATECIESSQIYLSNTQDTGEYIARAFTGEKYSQIPEFIIFEDRLDNSLQRDLVKIEHLRMRLSHEAISSDIIDMELIELKFIFDRLHHDNRDFEILADYQPRSSQKLNEQTLLFDKKEGSGWLITFLKVYIRAFQQGSDLDDTVEEKLLIGDRPKHSSAYNKQTLKDRLQQRKDEELAELTPDELAFVNYATALANWLEPYHDHARPPPSVVLAEAAKLAEQKTGHPLKGVEIPPKNGNGSANGSSKKEEEAPPITDAPELVVRFFDDMKTRFEAVKDASSPSVTLHVASLMQDAFLLFMVETLRFKTPSVVKVHKLGALVQQFKPIRTNAIAVLREVSSILIKRNNSPSQSGGGWNSPSASQGSPSSAKTPASQSLRPVTIAQIRKATQMHADADWVVDDNPIGQITVVAELHHHAAYATNRNFGLDDGTARIEAKMWLDTPEDQVKKTWRGLPLSNSPDFKPVYVRVTGNIKSHNNKRHIHASNIRLVTDPNEVYFHILEAISVNVILQKGMSSSRPEQEQAVKTENGQAAYTIQSRPTQAQRMFSPMADRVVQYLKTGPENSDGIFVGDIARALNCDAIELSTTVDRLIDDGFVYTTIDDSHIQLVV</sequence>
<dbReference type="EMBL" id="JACAZH010000007">
    <property type="protein sequence ID" value="KAF7363508.1"/>
    <property type="molecule type" value="Genomic_DNA"/>
</dbReference>
<dbReference type="InterPro" id="IPR036390">
    <property type="entry name" value="WH_DNA-bd_sf"/>
</dbReference>
<dbReference type="GO" id="GO:0031416">
    <property type="term" value="C:NatB complex"/>
    <property type="evidence" value="ECO:0007669"/>
    <property type="project" value="TreeGrafter"/>
</dbReference>
<evidence type="ECO:0000256" key="3">
    <source>
        <dbReference type="SAM" id="MobiDB-lite"/>
    </source>
</evidence>
<evidence type="ECO:0000256" key="2">
    <source>
        <dbReference type="ARBA" id="ARBA00007815"/>
    </source>
</evidence>
<dbReference type="AlphaFoldDB" id="A0A8H7D977"/>
<dbReference type="Proteomes" id="UP000623467">
    <property type="component" value="Unassembled WGS sequence"/>
</dbReference>
<feature type="region of interest" description="Disordered" evidence="3">
    <location>
        <begin position="908"/>
        <end position="939"/>
    </location>
</feature>
<dbReference type="Gene3D" id="1.10.10.10">
    <property type="entry name" value="Winged helix-like DNA-binding domain superfamily/Winged helix DNA-binding domain"/>
    <property type="match status" value="1"/>
</dbReference>
<dbReference type="OrthoDB" id="1874341at2759"/>
<comment type="similarity">
    <text evidence="1">Belongs to the MDM20/NAA25 family.</text>
</comment>
<accession>A0A8H7D977</accession>
<dbReference type="InterPro" id="IPR012340">
    <property type="entry name" value="NA-bd_OB-fold"/>
</dbReference>
<evidence type="ECO:0000313" key="5">
    <source>
        <dbReference type="EMBL" id="KAF7363508.1"/>
    </source>
</evidence>
<proteinExistence type="inferred from homology"/>
<dbReference type="InterPro" id="IPR036388">
    <property type="entry name" value="WH-like_DNA-bd_sf"/>
</dbReference>
<evidence type="ECO:0000259" key="4">
    <source>
        <dbReference type="Pfam" id="PF08784"/>
    </source>
</evidence>
<dbReference type="Gene3D" id="1.25.40.1040">
    <property type="match status" value="1"/>
</dbReference>
<dbReference type="Pfam" id="PF09797">
    <property type="entry name" value="NatB_MDM20"/>
    <property type="match status" value="1"/>
</dbReference>
<dbReference type="SUPFAM" id="SSF46785">
    <property type="entry name" value="Winged helix' DNA-binding domain"/>
    <property type="match status" value="1"/>
</dbReference>
<dbReference type="PANTHER" id="PTHR22767">
    <property type="entry name" value="N-TERMINAL ACETYLTRANSFERASE-RELATED"/>
    <property type="match status" value="1"/>
</dbReference>
<organism evidence="5 6">
    <name type="scientific">Mycena sanguinolenta</name>
    <dbReference type="NCBI Taxonomy" id="230812"/>
    <lineage>
        <taxon>Eukaryota</taxon>
        <taxon>Fungi</taxon>
        <taxon>Dikarya</taxon>
        <taxon>Basidiomycota</taxon>
        <taxon>Agaricomycotina</taxon>
        <taxon>Agaricomycetes</taxon>
        <taxon>Agaricomycetidae</taxon>
        <taxon>Agaricales</taxon>
        <taxon>Marasmiineae</taxon>
        <taxon>Mycenaceae</taxon>
        <taxon>Mycena</taxon>
    </lineage>
</organism>
<dbReference type="PANTHER" id="PTHR22767:SF3">
    <property type="entry name" value="N-ALPHA-ACETYLTRANSFERASE 25, NATB AUXILIARY SUBUNIT"/>
    <property type="match status" value="1"/>
</dbReference>
<dbReference type="SUPFAM" id="SSF48452">
    <property type="entry name" value="TPR-like"/>
    <property type="match status" value="1"/>
</dbReference>
<feature type="region of interest" description="Disordered" evidence="3">
    <location>
        <begin position="787"/>
        <end position="816"/>
    </location>
</feature>
<dbReference type="SUPFAM" id="SSF50249">
    <property type="entry name" value="Nucleic acid-binding proteins"/>
    <property type="match status" value="1"/>
</dbReference>
<dbReference type="InterPro" id="IPR019183">
    <property type="entry name" value="NAA25_NatB_aux_su"/>
</dbReference>
<feature type="compositionally biased region" description="Low complexity" evidence="3">
    <location>
        <begin position="920"/>
        <end position="931"/>
    </location>
</feature>
<protein>
    <submittedName>
        <fullName evidence="5">Actin cytoskeleton organization protein</fullName>
    </submittedName>
</protein>
<dbReference type="CDD" id="cd04478">
    <property type="entry name" value="RPA2_DBD_D"/>
    <property type="match status" value="1"/>
</dbReference>
<dbReference type="Gene3D" id="2.40.50.140">
    <property type="entry name" value="Nucleic acid-binding proteins"/>
    <property type="match status" value="1"/>
</dbReference>
<feature type="domain" description="Replication protein A C-terminal" evidence="4">
    <location>
        <begin position="1077"/>
        <end position="1165"/>
    </location>
</feature>
<evidence type="ECO:0000313" key="6">
    <source>
        <dbReference type="Proteomes" id="UP000623467"/>
    </source>
</evidence>
<dbReference type="Pfam" id="PF08784">
    <property type="entry name" value="RPA_C"/>
    <property type="match status" value="1"/>
</dbReference>
<name>A0A8H7D977_9AGAR</name>
<reference evidence="5" key="1">
    <citation type="submission" date="2020-05" db="EMBL/GenBank/DDBJ databases">
        <title>Mycena genomes resolve the evolution of fungal bioluminescence.</title>
        <authorList>
            <person name="Tsai I.J."/>
        </authorList>
    </citation>
    <scope>NUCLEOTIDE SEQUENCE</scope>
    <source>
        <strain evidence="5">160909Yilan</strain>
    </source>
</reference>
<dbReference type="InterPro" id="IPR014892">
    <property type="entry name" value="RPA_C"/>
</dbReference>
<gene>
    <name evidence="5" type="ORF">MSAN_01007100</name>
</gene>
<comment type="similarity">
    <text evidence="2">Belongs to the replication factor A protein 2 family.</text>
</comment>